<feature type="transmembrane region" description="Helical" evidence="9">
    <location>
        <begin position="63"/>
        <end position="88"/>
    </location>
</feature>
<dbReference type="InterPro" id="IPR012160">
    <property type="entry name" value="LtaS-like"/>
</dbReference>
<dbReference type="GO" id="GO:0046872">
    <property type="term" value="F:metal ion binding"/>
    <property type="evidence" value="ECO:0007669"/>
    <property type="project" value="UniProtKB-KW"/>
</dbReference>
<dbReference type="InterPro" id="IPR050448">
    <property type="entry name" value="OpgB/LTA_synthase_biosynth"/>
</dbReference>
<keyword evidence="4 9" id="KW-1133">Transmembrane helix</keyword>
<dbReference type="PIRSF" id="PIRSF005091">
    <property type="entry name" value="Mmb_sulf_HI1246"/>
    <property type="match status" value="1"/>
</dbReference>
<keyword evidence="11" id="KW-0378">Hydrolase</keyword>
<dbReference type="GO" id="GO:0016740">
    <property type="term" value="F:transferase activity"/>
    <property type="evidence" value="ECO:0007669"/>
    <property type="project" value="UniProtKB-KW"/>
</dbReference>
<feature type="active site" evidence="6">
    <location>
        <position position="338"/>
    </location>
</feature>
<evidence type="ECO:0000256" key="6">
    <source>
        <dbReference type="PIRSR" id="PIRSR005091-1"/>
    </source>
</evidence>
<dbReference type="RefSeq" id="WP_173073605.1">
    <property type="nucleotide sequence ID" value="NZ_CP041345.1"/>
</dbReference>
<comment type="subcellular location">
    <subcellularLocation>
        <location evidence="1">Cell membrane</location>
        <topology evidence="1">Multi-pass membrane protein</topology>
    </subcellularLocation>
</comment>
<dbReference type="Gene3D" id="3.30.1120.80">
    <property type="match status" value="1"/>
</dbReference>
<keyword evidence="7" id="KW-0464">Manganese</keyword>
<dbReference type="InterPro" id="IPR017850">
    <property type="entry name" value="Alkaline_phosphatase_core_sf"/>
</dbReference>
<feature type="transmembrane region" description="Helical" evidence="9">
    <location>
        <begin position="185"/>
        <end position="207"/>
    </location>
</feature>
<feature type="binding site" evidence="8">
    <location>
        <position position="507"/>
    </location>
    <ligand>
        <name>Mn(2+)</name>
        <dbReference type="ChEBI" id="CHEBI:29035"/>
    </ligand>
</feature>
<dbReference type="GO" id="GO:0005886">
    <property type="term" value="C:plasma membrane"/>
    <property type="evidence" value="ECO:0007669"/>
    <property type="project" value="UniProtKB-SubCell"/>
</dbReference>
<dbReference type="KEGG" id="ttz:FHG85_05025"/>
<dbReference type="CDD" id="cd16015">
    <property type="entry name" value="LTA_synthase"/>
    <property type="match status" value="1"/>
</dbReference>
<feature type="binding site" evidence="8">
    <location>
        <position position="291"/>
    </location>
    <ligand>
        <name>Mn(2+)</name>
        <dbReference type="ChEBI" id="CHEBI:29035"/>
    </ligand>
</feature>
<evidence type="ECO:0000256" key="3">
    <source>
        <dbReference type="ARBA" id="ARBA00022692"/>
    </source>
</evidence>
<dbReference type="Proteomes" id="UP000500961">
    <property type="component" value="Chromosome"/>
</dbReference>
<sequence length="655" mass="75755">MINEFKNYFSDIKLRGNIYLMLIWRFTLVMLIFSVCRVLFYLFNTDFFANVTLSSFLRMMAGGLWFDSSALIYTNLLYLFIYLLPFTFRYNRWVEKTLKYLYVITNSIAIGANLADIIYFRFTLRRTTSTLFSEFKHESNFGSLIPKFIADYWYIFLIWVALTAVLVIFYGKVKPIKKGKGSQYHFVYGLNGLVLMLLFATLMVGGMRGGFRHSTRPITLSNAGQYVSEPLEAAIVLNTPFAIYRTLGKKSLHKVDFYSSKEELNSIYTPVHHPQTADSLKRMNVVIFILESFGREYIGAYNTHLRDSLGYKGFTPFLDSLINHSLWYRYAFGNGRKSIDGMPSVLASIPMFVEPYFLTSYSTNKINSIASLLRSEGYHTAYFHGAPNGSMGFQAFANVAGFEEYYGMTEYNNPDDFDGMWGIWDEEFFQFFAKTINGFKQPFCAALFSVSSHHPFKIPERYQGKFPKGTLPIHQCIAYTDYSLKRFFQTASKMDWFKNTLFVITADHPNQSQFKEYQSSAGAFSVPLLFYTPNGSLVGRKDELAQQIDIMPSVLGYLNYNKPFVAFGRNLFDKESKPFVVNYTNNSYQLLMDDYVMVFDGNQTKGLYSYKSDILMKENLKDKLPDVVEKMEHFLKAVIQQYNSRMIEDKLTQVD</sequence>
<reference evidence="11 12" key="1">
    <citation type="submission" date="2019-07" db="EMBL/GenBank/DDBJ databases">
        <title>Thalassofilum flectens gen. nov., sp. nov., a novel moderate thermophilic anaerobe from a shallow sea hot spring in Kunashir Island (Russia), representing a new family in the order Bacteroidales, and proposal of Thalassofilacea fam. nov.</title>
        <authorList>
            <person name="Kochetkova T.V."/>
            <person name="Podosokorskaya O.A."/>
            <person name="Novikov A."/>
            <person name="Elcheninov A.G."/>
            <person name="Toshchakov S.V."/>
            <person name="Kublanov I.V."/>
        </authorList>
    </citation>
    <scope>NUCLEOTIDE SEQUENCE [LARGE SCALE GENOMIC DNA]</scope>
    <source>
        <strain evidence="11 12">38-H</strain>
    </source>
</reference>
<evidence type="ECO:0000256" key="7">
    <source>
        <dbReference type="PIRSR" id="PIRSR005091-2"/>
    </source>
</evidence>
<keyword evidence="7" id="KW-0479">Metal-binding</keyword>
<evidence type="ECO:0000259" key="10">
    <source>
        <dbReference type="Pfam" id="PF00884"/>
    </source>
</evidence>
<feature type="binding site" evidence="7">
    <location>
        <position position="453"/>
    </location>
    <ligand>
        <name>substrate</name>
    </ligand>
</feature>
<dbReference type="GO" id="GO:0016787">
    <property type="term" value="F:hydrolase activity"/>
    <property type="evidence" value="ECO:0007669"/>
    <property type="project" value="UniProtKB-KW"/>
</dbReference>
<keyword evidence="11" id="KW-0808">Transferase</keyword>
<gene>
    <name evidence="11" type="ORF">FHG85_05025</name>
</gene>
<keyword evidence="3 9" id="KW-0812">Transmembrane</keyword>
<feature type="transmembrane region" description="Helical" evidence="9">
    <location>
        <begin position="21"/>
        <end position="43"/>
    </location>
</feature>
<name>A0A7D3XV62_9BACT</name>
<feature type="binding site" evidence="8">
    <location>
        <position position="508"/>
    </location>
    <ligand>
        <name>Mn(2+)</name>
        <dbReference type="ChEBI" id="CHEBI:29035"/>
    </ligand>
</feature>
<keyword evidence="12" id="KW-1185">Reference proteome</keyword>
<dbReference type="InterPro" id="IPR000917">
    <property type="entry name" value="Sulfatase_N"/>
</dbReference>
<dbReference type="PANTHER" id="PTHR47371:SF3">
    <property type="entry name" value="PHOSPHOGLYCEROL TRANSFERASE I"/>
    <property type="match status" value="1"/>
</dbReference>
<protein>
    <submittedName>
        <fullName evidence="11">Sulfatase-like hydrolase/transferase</fullName>
    </submittedName>
</protein>
<evidence type="ECO:0000256" key="5">
    <source>
        <dbReference type="ARBA" id="ARBA00023136"/>
    </source>
</evidence>
<proteinExistence type="predicted"/>
<evidence type="ECO:0000256" key="1">
    <source>
        <dbReference type="ARBA" id="ARBA00004651"/>
    </source>
</evidence>
<accession>A0A7D3XV62</accession>
<dbReference type="Pfam" id="PF00884">
    <property type="entry name" value="Sulfatase"/>
    <property type="match status" value="1"/>
</dbReference>
<dbReference type="Gene3D" id="3.40.720.10">
    <property type="entry name" value="Alkaline Phosphatase, subunit A"/>
    <property type="match status" value="1"/>
</dbReference>
<evidence type="ECO:0000313" key="12">
    <source>
        <dbReference type="Proteomes" id="UP000500961"/>
    </source>
</evidence>
<feature type="domain" description="Sulfatase N-terminal" evidence="10">
    <location>
        <begin position="284"/>
        <end position="559"/>
    </location>
</feature>
<evidence type="ECO:0000256" key="8">
    <source>
        <dbReference type="PIRSR" id="PIRSR005091-3"/>
    </source>
</evidence>
<evidence type="ECO:0000256" key="4">
    <source>
        <dbReference type="ARBA" id="ARBA00022989"/>
    </source>
</evidence>
<evidence type="ECO:0000256" key="9">
    <source>
        <dbReference type="SAM" id="Phobius"/>
    </source>
</evidence>
<dbReference type="AlphaFoldDB" id="A0A7D3XV62"/>
<keyword evidence="2" id="KW-1003">Cell membrane</keyword>
<dbReference type="PANTHER" id="PTHR47371">
    <property type="entry name" value="LIPOTEICHOIC ACID SYNTHASE"/>
    <property type="match status" value="1"/>
</dbReference>
<feature type="transmembrane region" description="Helical" evidence="9">
    <location>
        <begin position="152"/>
        <end position="173"/>
    </location>
</feature>
<dbReference type="EMBL" id="CP041345">
    <property type="protein sequence ID" value="QKG79648.1"/>
    <property type="molecule type" value="Genomic_DNA"/>
</dbReference>
<feature type="transmembrane region" description="Helical" evidence="9">
    <location>
        <begin position="100"/>
        <end position="122"/>
    </location>
</feature>
<dbReference type="SUPFAM" id="SSF53649">
    <property type="entry name" value="Alkaline phosphatase-like"/>
    <property type="match status" value="1"/>
</dbReference>
<evidence type="ECO:0000256" key="2">
    <source>
        <dbReference type="ARBA" id="ARBA00022475"/>
    </source>
</evidence>
<keyword evidence="5 9" id="KW-0472">Membrane</keyword>
<organism evidence="11 12">
    <name type="scientific">Tenuifilum thalassicum</name>
    <dbReference type="NCBI Taxonomy" id="2590900"/>
    <lineage>
        <taxon>Bacteria</taxon>
        <taxon>Pseudomonadati</taxon>
        <taxon>Bacteroidota</taxon>
        <taxon>Bacteroidia</taxon>
        <taxon>Bacteroidales</taxon>
        <taxon>Tenuifilaceae</taxon>
        <taxon>Tenuifilum</taxon>
    </lineage>
</organism>
<evidence type="ECO:0000313" key="11">
    <source>
        <dbReference type="EMBL" id="QKG79648.1"/>
    </source>
</evidence>